<evidence type="ECO:0000256" key="1">
    <source>
        <dbReference type="ARBA" id="ARBA00004651"/>
    </source>
</evidence>
<reference evidence="11" key="2">
    <citation type="submission" date="2020-12" db="EMBL/GenBank/DDBJ databases">
        <authorList>
            <person name="Kanost M."/>
        </authorList>
    </citation>
    <scope>NUCLEOTIDE SEQUENCE</scope>
</reference>
<comment type="similarity">
    <text evidence="10">Belongs to the insect chemoreceptor superfamily. Heteromeric odorant receptor channel (TC 1.A.69) family.</text>
</comment>
<feature type="transmembrane region" description="Helical" evidence="10">
    <location>
        <begin position="79"/>
        <end position="96"/>
    </location>
</feature>
<dbReference type="GO" id="GO:0005549">
    <property type="term" value="F:odorant binding"/>
    <property type="evidence" value="ECO:0007669"/>
    <property type="project" value="InterPro"/>
</dbReference>
<evidence type="ECO:0000256" key="4">
    <source>
        <dbReference type="ARBA" id="ARBA00022692"/>
    </source>
</evidence>
<protein>
    <recommendedName>
        <fullName evidence="10">Odorant receptor</fullName>
    </recommendedName>
</protein>
<keyword evidence="2" id="KW-1003">Cell membrane</keyword>
<proteinExistence type="inferred from homology"/>
<feature type="transmembrane region" description="Helical" evidence="10">
    <location>
        <begin position="187"/>
        <end position="210"/>
    </location>
</feature>
<accession>A0A921ZGL1</accession>
<dbReference type="InterPro" id="IPR004117">
    <property type="entry name" value="7tm6_olfct_rcpt"/>
</dbReference>
<feature type="transmembrane region" description="Helical" evidence="10">
    <location>
        <begin position="132"/>
        <end position="150"/>
    </location>
</feature>
<comment type="caution">
    <text evidence="11">The sequence shown here is derived from an EMBL/GenBank/DDBJ whole genome shotgun (WGS) entry which is preliminary data.</text>
</comment>
<keyword evidence="4 10" id="KW-0812">Transmembrane</keyword>
<evidence type="ECO:0000313" key="11">
    <source>
        <dbReference type="EMBL" id="KAG6457381.1"/>
    </source>
</evidence>
<evidence type="ECO:0000256" key="5">
    <source>
        <dbReference type="ARBA" id="ARBA00022725"/>
    </source>
</evidence>
<evidence type="ECO:0000256" key="6">
    <source>
        <dbReference type="ARBA" id="ARBA00022989"/>
    </source>
</evidence>
<keyword evidence="5 10" id="KW-0552">Olfaction</keyword>
<keyword evidence="12" id="KW-1185">Reference proteome</keyword>
<dbReference type="AlphaFoldDB" id="A0A921ZGL1"/>
<evidence type="ECO:0000256" key="2">
    <source>
        <dbReference type="ARBA" id="ARBA00022475"/>
    </source>
</evidence>
<name>A0A921ZGL1_MANSE</name>
<keyword evidence="8 10" id="KW-0675">Receptor</keyword>
<organism evidence="11 12">
    <name type="scientific">Manduca sexta</name>
    <name type="common">Tobacco hawkmoth</name>
    <name type="synonym">Tobacco hornworm</name>
    <dbReference type="NCBI Taxonomy" id="7130"/>
    <lineage>
        <taxon>Eukaryota</taxon>
        <taxon>Metazoa</taxon>
        <taxon>Ecdysozoa</taxon>
        <taxon>Arthropoda</taxon>
        <taxon>Hexapoda</taxon>
        <taxon>Insecta</taxon>
        <taxon>Pterygota</taxon>
        <taxon>Neoptera</taxon>
        <taxon>Endopterygota</taxon>
        <taxon>Lepidoptera</taxon>
        <taxon>Glossata</taxon>
        <taxon>Ditrysia</taxon>
        <taxon>Bombycoidea</taxon>
        <taxon>Sphingidae</taxon>
        <taxon>Sphinginae</taxon>
        <taxon>Sphingini</taxon>
        <taxon>Manduca</taxon>
    </lineage>
</organism>
<keyword evidence="9 10" id="KW-0807">Transducer</keyword>
<dbReference type="Pfam" id="PF02949">
    <property type="entry name" value="7tm_6"/>
    <property type="match status" value="1"/>
</dbReference>
<feature type="transmembrane region" description="Helical" evidence="10">
    <location>
        <begin position="279"/>
        <end position="297"/>
    </location>
</feature>
<dbReference type="GO" id="GO:0004984">
    <property type="term" value="F:olfactory receptor activity"/>
    <property type="evidence" value="ECO:0007669"/>
    <property type="project" value="InterPro"/>
</dbReference>
<dbReference type="PANTHER" id="PTHR21137">
    <property type="entry name" value="ODORANT RECEPTOR"/>
    <property type="match status" value="1"/>
</dbReference>
<comment type="subcellular location">
    <subcellularLocation>
        <location evidence="1 10">Cell membrane</location>
        <topology evidence="1 10">Multi-pass membrane protein</topology>
    </subcellularLocation>
</comment>
<dbReference type="GO" id="GO:0005886">
    <property type="term" value="C:plasma membrane"/>
    <property type="evidence" value="ECO:0007669"/>
    <property type="project" value="UniProtKB-SubCell"/>
</dbReference>
<evidence type="ECO:0000256" key="8">
    <source>
        <dbReference type="ARBA" id="ARBA00023170"/>
    </source>
</evidence>
<feature type="transmembrane region" description="Helical" evidence="10">
    <location>
        <begin position="50"/>
        <end position="67"/>
    </location>
</feature>
<dbReference type="PANTHER" id="PTHR21137:SF35">
    <property type="entry name" value="ODORANT RECEPTOR 19A-RELATED"/>
    <property type="match status" value="1"/>
</dbReference>
<dbReference type="Proteomes" id="UP000791440">
    <property type="component" value="Unassembled WGS sequence"/>
</dbReference>
<evidence type="ECO:0000256" key="10">
    <source>
        <dbReference type="RuleBase" id="RU351113"/>
    </source>
</evidence>
<sequence>MALKYPWNKSKEWFGRIVFWAYLSGLPNFWIEDLNFSKHFMKFYDKYARALDIISCIFVLLELLSVFTQHELSKKQQTIQILFCVGHPFLCLYSALMGHYKEKTRGVLLELVVTLKQVHNDPNVEKMMIKQCNMYSIAFTFSCFCSMLFYCVDSLIQVLKTGVTFNVVIPVWPIIADNSVIANVARVLYHIVWIIFMAKVACVYIIVISLSTCISHQYKNLQKYFESLNEIFLDENLKQDEKEAKYEEKFKIGVKAHAQTLRVTKESHEICNGVISGQIVFNIIMLTIIMYQTFIMTRERSLVKMMSTATTAMTVLCSTGFFMWNAGDITYEAAHTGTSMYSSGWQNCCRQSSIRVRKLLVVAIAHAQNPVIMRGLGIIELSHQSFVSIVKCSYSLFSLLY</sequence>
<feature type="transmembrane region" description="Helical" evidence="10">
    <location>
        <begin position="156"/>
        <end position="175"/>
    </location>
</feature>
<dbReference type="EMBL" id="JH668545">
    <property type="protein sequence ID" value="KAG6457381.1"/>
    <property type="molecule type" value="Genomic_DNA"/>
</dbReference>
<evidence type="ECO:0000313" key="12">
    <source>
        <dbReference type="Proteomes" id="UP000791440"/>
    </source>
</evidence>
<evidence type="ECO:0000256" key="9">
    <source>
        <dbReference type="ARBA" id="ARBA00023224"/>
    </source>
</evidence>
<reference evidence="11" key="1">
    <citation type="journal article" date="2016" name="Insect Biochem. Mol. Biol.">
        <title>Multifaceted biological insights from a draft genome sequence of the tobacco hornworm moth, Manduca sexta.</title>
        <authorList>
            <person name="Kanost M.R."/>
            <person name="Arrese E.L."/>
            <person name="Cao X."/>
            <person name="Chen Y.R."/>
            <person name="Chellapilla S."/>
            <person name="Goldsmith M.R."/>
            <person name="Grosse-Wilde E."/>
            <person name="Heckel D.G."/>
            <person name="Herndon N."/>
            <person name="Jiang H."/>
            <person name="Papanicolaou A."/>
            <person name="Qu J."/>
            <person name="Soulages J.L."/>
            <person name="Vogel H."/>
            <person name="Walters J."/>
            <person name="Waterhouse R.M."/>
            <person name="Ahn S.J."/>
            <person name="Almeida F.C."/>
            <person name="An C."/>
            <person name="Aqrawi P."/>
            <person name="Bretschneider A."/>
            <person name="Bryant W.B."/>
            <person name="Bucks S."/>
            <person name="Chao H."/>
            <person name="Chevignon G."/>
            <person name="Christen J.M."/>
            <person name="Clarke D.F."/>
            <person name="Dittmer N.T."/>
            <person name="Ferguson L.C.F."/>
            <person name="Garavelou S."/>
            <person name="Gordon K.H.J."/>
            <person name="Gunaratna R.T."/>
            <person name="Han Y."/>
            <person name="Hauser F."/>
            <person name="He Y."/>
            <person name="Heidel-Fischer H."/>
            <person name="Hirsh A."/>
            <person name="Hu Y."/>
            <person name="Jiang H."/>
            <person name="Kalra D."/>
            <person name="Klinner C."/>
            <person name="Konig C."/>
            <person name="Kovar C."/>
            <person name="Kroll A.R."/>
            <person name="Kuwar S.S."/>
            <person name="Lee S.L."/>
            <person name="Lehman R."/>
            <person name="Li K."/>
            <person name="Li Z."/>
            <person name="Liang H."/>
            <person name="Lovelace S."/>
            <person name="Lu Z."/>
            <person name="Mansfield J.H."/>
            <person name="McCulloch K.J."/>
            <person name="Mathew T."/>
            <person name="Morton B."/>
            <person name="Muzny D.M."/>
            <person name="Neunemann D."/>
            <person name="Ongeri F."/>
            <person name="Pauchet Y."/>
            <person name="Pu L.L."/>
            <person name="Pyrousis I."/>
            <person name="Rao X.J."/>
            <person name="Redding A."/>
            <person name="Roesel C."/>
            <person name="Sanchez-Gracia A."/>
            <person name="Schaack S."/>
            <person name="Shukla A."/>
            <person name="Tetreau G."/>
            <person name="Wang Y."/>
            <person name="Xiong G.H."/>
            <person name="Traut W."/>
            <person name="Walsh T.K."/>
            <person name="Worley K.C."/>
            <person name="Wu D."/>
            <person name="Wu W."/>
            <person name="Wu Y.Q."/>
            <person name="Zhang X."/>
            <person name="Zou Z."/>
            <person name="Zucker H."/>
            <person name="Briscoe A.D."/>
            <person name="Burmester T."/>
            <person name="Clem R.J."/>
            <person name="Feyereisen R."/>
            <person name="Grimmelikhuijzen C.J.P."/>
            <person name="Hamodrakas S.J."/>
            <person name="Hansson B.S."/>
            <person name="Huguet E."/>
            <person name="Jermiin L.S."/>
            <person name="Lan Q."/>
            <person name="Lehman H.K."/>
            <person name="Lorenzen M."/>
            <person name="Merzendorfer H."/>
            <person name="Michalopoulos I."/>
            <person name="Morton D.B."/>
            <person name="Muthukrishnan S."/>
            <person name="Oakeshott J.G."/>
            <person name="Palmer W."/>
            <person name="Park Y."/>
            <person name="Passarelli A.L."/>
            <person name="Rozas J."/>
            <person name="Schwartz L.M."/>
            <person name="Smith W."/>
            <person name="Southgate A."/>
            <person name="Vilcinskas A."/>
            <person name="Vogt R."/>
            <person name="Wang P."/>
            <person name="Werren J."/>
            <person name="Yu X.Q."/>
            <person name="Zhou J.J."/>
            <person name="Brown S.J."/>
            <person name="Scherer S.E."/>
            <person name="Richards S."/>
            <person name="Blissard G.W."/>
        </authorList>
    </citation>
    <scope>NUCLEOTIDE SEQUENCE</scope>
</reference>
<evidence type="ECO:0000256" key="7">
    <source>
        <dbReference type="ARBA" id="ARBA00023136"/>
    </source>
</evidence>
<feature type="transmembrane region" description="Helical" evidence="10">
    <location>
        <begin position="13"/>
        <end position="30"/>
    </location>
</feature>
<keyword evidence="3 10" id="KW-0716">Sensory transduction</keyword>
<gene>
    <name evidence="11" type="ORF">O3G_MSEX010276</name>
</gene>
<keyword evidence="7 10" id="KW-0472">Membrane</keyword>
<evidence type="ECO:0000256" key="3">
    <source>
        <dbReference type="ARBA" id="ARBA00022606"/>
    </source>
</evidence>
<dbReference type="GO" id="GO:0007165">
    <property type="term" value="P:signal transduction"/>
    <property type="evidence" value="ECO:0007669"/>
    <property type="project" value="UniProtKB-KW"/>
</dbReference>
<keyword evidence="6 10" id="KW-1133">Transmembrane helix</keyword>